<organism evidence="1 2">
    <name type="scientific">Cyclocybe aegerita</name>
    <name type="common">Black poplar mushroom</name>
    <name type="synonym">Agrocybe aegerita</name>
    <dbReference type="NCBI Taxonomy" id="1973307"/>
    <lineage>
        <taxon>Eukaryota</taxon>
        <taxon>Fungi</taxon>
        <taxon>Dikarya</taxon>
        <taxon>Basidiomycota</taxon>
        <taxon>Agaricomycotina</taxon>
        <taxon>Agaricomycetes</taxon>
        <taxon>Agaricomycetidae</taxon>
        <taxon>Agaricales</taxon>
        <taxon>Agaricineae</taxon>
        <taxon>Bolbitiaceae</taxon>
        <taxon>Cyclocybe</taxon>
    </lineage>
</organism>
<gene>
    <name evidence="1" type="ORF">AAE3_LOCUS6612</name>
</gene>
<sequence>MNITLECGMEFNAVEASDSSPVMTVNLKSVMLRTGCGTSGPGMKDSSSNKCPRLFTEILDMIVDDLASHLIDHFPGDLSEPQAIMPTLYSCALTSRHMRTRVNQHLFKEIEIKDYKFTLQGFRPSGKVDLQLLIARIKGLVAIMDANPAIKTHIQSFVLSFFAMNATHLNHEENCDGFVKLQDALMTLLPKLPATLQKFSFVNLYGQFDLRRFQQEVLAAIMAFVASPSLESLSFSNIAEFPLSALSHPINLKRIRLHVTSLPTTEEVPVGSVQFPFQLTELNAFNSPKIVEHFVRAGPSGPLSTLEELLTDLVYDANILLAWDIMCGSAQTLRSIEASLINDALYSTIYPDLIDLSLLPSLRFIKLAYMIGSREGERIGVPASIIKILTSPRGQPNTLKTIHLRLNWECVTTSSYPYVFHPLHGWAELDAALIDTRAFPALKEVVLNLDLGFLWLEPDLTDEHKETLKAAVQPYVDAILPSLRRSAVIQLNIDLKVYKGFHSPH</sequence>
<dbReference type="AlphaFoldDB" id="A0A8S0VRN8"/>
<keyword evidence="2" id="KW-1185">Reference proteome</keyword>
<dbReference type="Proteomes" id="UP000467700">
    <property type="component" value="Unassembled WGS sequence"/>
</dbReference>
<evidence type="ECO:0000313" key="2">
    <source>
        <dbReference type="Proteomes" id="UP000467700"/>
    </source>
</evidence>
<proteinExistence type="predicted"/>
<evidence type="ECO:0000313" key="1">
    <source>
        <dbReference type="EMBL" id="CAA7264259.1"/>
    </source>
</evidence>
<protein>
    <submittedName>
        <fullName evidence="1">Uncharacterized protein</fullName>
    </submittedName>
</protein>
<accession>A0A8S0VRN8</accession>
<reference evidence="1 2" key="1">
    <citation type="submission" date="2020-01" db="EMBL/GenBank/DDBJ databases">
        <authorList>
            <person name="Gupta K D."/>
        </authorList>
    </citation>
    <scope>NUCLEOTIDE SEQUENCE [LARGE SCALE GENOMIC DNA]</scope>
</reference>
<dbReference type="EMBL" id="CACVBS010000044">
    <property type="protein sequence ID" value="CAA7264259.1"/>
    <property type="molecule type" value="Genomic_DNA"/>
</dbReference>
<name>A0A8S0VRN8_CYCAE</name>
<dbReference type="OrthoDB" id="2835991at2759"/>
<comment type="caution">
    <text evidence="1">The sequence shown here is derived from an EMBL/GenBank/DDBJ whole genome shotgun (WGS) entry which is preliminary data.</text>
</comment>